<dbReference type="AlphaFoldDB" id="A0AAW0FGR0"/>
<reference evidence="1 2" key="1">
    <citation type="submission" date="2022-09" db="EMBL/GenBank/DDBJ databases">
        <authorList>
            <person name="Palmer J.M."/>
        </authorList>
    </citation>
    <scope>NUCLEOTIDE SEQUENCE [LARGE SCALE GENOMIC DNA]</scope>
    <source>
        <strain evidence="1 2">DSM 7382</strain>
    </source>
</reference>
<evidence type="ECO:0000313" key="2">
    <source>
        <dbReference type="Proteomes" id="UP001385951"/>
    </source>
</evidence>
<gene>
    <name evidence="1" type="ORF">QCA50_017264</name>
</gene>
<sequence length="101" mass="11759">MNVQDLDPIEGFYLLLSYIEEDETIITKSMVENGCRQLELMGDLGIQHHDIATRNCKVANGNIVFLDFSHAKNREQYDNSDDIRDLKYIYEYNKLEAAKKI</sequence>
<evidence type="ECO:0000313" key="1">
    <source>
        <dbReference type="EMBL" id="KAK7679761.1"/>
    </source>
</evidence>
<dbReference type="EMBL" id="JASBNA010000056">
    <property type="protein sequence ID" value="KAK7679761.1"/>
    <property type="molecule type" value="Genomic_DNA"/>
</dbReference>
<dbReference type="InterPro" id="IPR011009">
    <property type="entry name" value="Kinase-like_dom_sf"/>
</dbReference>
<organism evidence="1 2">
    <name type="scientific">Cerrena zonata</name>
    <dbReference type="NCBI Taxonomy" id="2478898"/>
    <lineage>
        <taxon>Eukaryota</taxon>
        <taxon>Fungi</taxon>
        <taxon>Dikarya</taxon>
        <taxon>Basidiomycota</taxon>
        <taxon>Agaricomycotina</taxon>
        <taxon>Agaricomycetes</taxon>
        <taxon>Polyporales</taxon>
        <taxon>Cerrenaceae</taxon>
        <taxon>Cerrena</taxon>
    </lineage>
</organism>
<evidence type="ECO:0008006" key="3">
    <source>
        <dbReference type="Google" id="ProtNLM"/>
    </source>
</evidence>
<protein>
    <recommendedName>
        <fullName evidence="3">Protein kinase domain-containing protein</fullName>
    </recommendedName>
</protein>
<dbReference type="Proteomes" id="UP001385951">
    <property type="component" value="Unassembled WGS sequence"/>
</dbReference>
<accession>A0AAW0FGR0</accession>
<comment type="caution">
    <text evidence="1">The sequence shown here is derived from an EMBL/GenBank/DDBJ whole genome shotgun (WGS) entry which is preliminary data.</text>
</comment>
<keyword evidence="2" id="KW-1185">Reference proteome</keyword>
<name>A0AAW0FGR0_9APHY</name>
<dbReference type="SUPFAM" id="SSF56112">
    <property type="entry name" value="Protein kinase-like (PK-like)"/>
    <property type="match status" value="1"/>
</dbReference>
<proteinExistence type="predicted"/>